<evidence type="ECO:0000313" key="11">
    <source>
        <dbReference type="Proteomes" id="UP001207408"/>
    </source>
</evidence>
<evidence type="ECO:0000256" key="6">
    <source>
        <dbReference type="SAM" id="Phobius"/>
    </source>
</evidence>
<organism evidence="10 11">
    <name type="scientific">Plebeiibacterium marinum</name>
    <dbReference type="NCBI Taxonomy" id="2992111"/>
    <lineage>
        <taxon>Bacteria</taxon>
        <taxon>Pseudomonadati</taxon>
        <taxon>Bacteroidota</taxon>
        <taxon>Bacteroidia</taxon>
        <taxon>Marinilabiliales</taxon>
        <taxon>Marinilabiliaceae</taxon>
        <taxon>Plebeiibacterium</taxon>
    </lineage>
</organism>
<dbReference type="RefSeq" id="WP_301201998.1">
    <property type="nucleotide sequence ID" value="NZ_JAPDPI010000051.1"/>
</dbReference>
<feature type="transmembrane region" description="Helical" evidence="6">
    <location>
        <begin position="443"/>
        <end position="460"/>
    </location>
</feature>
<dbReference type="InterPro" id="IPR028250">
    <property type="entry name" value="DsbDN"/>
</dbReference>
<feature type="chain" id="PRO_5041910395" evidence="7">
    <location>
        <begin position="23"/>
        <end position="692"/>
    </location>
</feature>
<feature type="transmembrane region" description="Helical" evidence="6">
    <location>
        <begin position="259"/>
        <end position="281"/>
    </location>
</feature>
<name>A0AAE3MGT2_9BACT</name>
<evidence type="ECO:0000259" key="9">
    <source>
        <dbReference type="Pfam" id="PF11412"/>
    </source>
</evidence>
<dbReference type="PANTHER" id="PTHR32234:SF0">
    <property type="entry name" value="THIOL:DISULFIDE INTERCHANGE PROTEIN DSBD"/>
    <property type="match status" value="1"/>
</dbReference>
<evidence type="ECO:0000256" key="5">
    <source>
        <dbReference type="ARBA" id="ARBA00023136"/>
    </source>
</evidence>
<feature type="transmembrane region" description="Helical" evidence="6">
    <location>
        <begin position="405"/>
        <end position="423"/>
    </location>
</feature>
<keyword evidence="2 6" id="KW-0812">Transmembrane</keyword>
<dbReference type="InterPro" id="IPR003834">
    <property type="entry name" value="Cyt_c_assmbl_TM_dom"/>
</dbReference>
<feature type="transmembrane region" description="Helical" evidence="6">
    <location>
        <begin position="369"/>
        <end position="393"/>
    </location>
</feature>
<dbReference type="GO" id="GO:0045454">
    <property type="term" value="P:cell redox homeostasis"/>
    <property type="evidence" value="ECO:0007669"/>
    <property type="project" value="TreeGrafter"/>
</dbReference>
<feature type="domain" description="Thiol:disulfide interchange protein DsbD N-terminal" evidence="9">
    <location>
        <begin position="41"/>
        <end position="152"/>
    </location>
</feature>
<keyword evidence="4 6" id="KW-1133">Transmembrane helix</keyword>
<evidence type="ECO:0000313" key="10">
    <source>
        <dbReference type="EMBL" id="MCW3807568.1"/>
    </source>
</evidence>
<comment type="subcellular location">
    <subcellularLocation>
        <location evidence="1">Membrane</location>
        <topology evidence="1">Multi-pass membrane protein</topology>
    </subcellularLocation>
</comment>
<accession>A0AAE3MGT2</accession>
<sequence>MNRHFLLLALALMMIFQGVTHGQIQKPTKWKVELSDKKAKVGDKIDVVFKATIEPTWHLYSNDFDPELGPILISFDFKANSSYEKIGKVKPINPHKHYDEIWEGEVSYFENSAELRQTILVKELPLKISGTFEFQTCSDQTGMCVMGDEEFDLSIQGTAKTTATKKEEVKAEPTKEVETVKETAVVKEDKKENKELAQTKPATKKSESKEKDSLITLFLISFLSGLAAIFTPCVFPMIPMTVSFFMHSDENKAKAKFNAFFYGFSIIAIYTIIGTLVAIIFGANFANFLSTHWIPNVFFFLIFMVFAASFFGMFEITMPNWIVNKSVSNEDKGGLMGAFFMAFTLVLVSFSCTGPIVGAILVASAGGEVLMPIVGMLGFSIAFALPFTLFAIFPSWLNNMPKSGGWLNSVKVVLGFIEVALGLKFLSIADQTYHWGILDREVYLAIWIVTFTLMGFYLLGKLKFSHDSDLPYVSVPRLLLSLVTFAFVVYMIPGMFGAPLKALSGYIPPQATHDFDLGKMISENSGGGHSSAEAHTAKYSDFLHLPHGLKGYFDYEEGMAAAKKANKPVFIDFTGHGCVNCREMEANVWSDPAVFQRLREDYIIIALYVDDKMKLPEEEWVVSEYDGKTKKTLGKKNADFQITRYEVNAQPYYCLLDTDGNDLVTPRAYDLDINAFVEFLEKGKENFRKQQL</sequence>
<feature type="transmembrane region" description="Helical" evidence="6">
    <location>
        <begin position="214"/>
        <end position="238"/>
    </location>
</feature>
<feature type="transmembrane region" description="Helical" evidence="6">
    <location>
        <begin position="335"/>
        <end position="363"/>
    </location>
</feature>
<feature type="transmembrane region" description="Helical" evidence="6">
    <location>
        <begin position="472"/>
        <end position="492"/>
    </location>
</feature>
<protein>
    <submittedName>
        <fullName evidence="10">Protein-disulfide reductase DsbD family protein</fullName>
    </submittedName>
</protein>
<dbReference type="GO" id="GO:0016020">
    <property type="term" value="C:membrane"/>
    <property type="evidence" value="ECO:0007669"/>
    <property type="project" value="UniProtKB-SubCell"/>
</dbReference>
<keyword evidence="5 6" id="KW-0472">Membrane</keyword>
<keyword evidence="7" id="KW-0732">Signal</keyword>
<proteinExistence type="predicted"/>
<evidence type="ECO:0000259" key="8">
    <source>
        <dbReference type="Pfam" id="PF02683"/>
    </source>
</evidence>
<evidence type="ECO:0000256" key="7">
    <source>
        <dbReference type="SAM" id="SignalP"/>
    </source>
</evidence>
<dbReference type="Proteomes" id="UP001207408">
    <property type="component" value="Unassembled WGS sequence"/>
</dbReference>
<gene>
    <name evidence="10" type="ORF">OM074_18220</name>
</gene>
<dbReference type="Pfam" id="PF11412">
    <property type="entry name" value="DsbD_N"/>
    <property type="match status" value="1"/>
</dbReference>
<evidence type="ECO:0000256" key="2">
    <source>
        <dbReference type="ARBA" id="ARBA00022692"/>
    </source>
</evidence>
<dbReference type="Gene3D" id="2.60.40.1250">
    <property type="entry name" value="Thiol:disulfide interchange protein DsbD, N-terminal domain"/>
    <property type="match status" value="1"/>
</dbReference>
<keyword evidence="11" id="KW-1185">Reference proteome</keyword>
<feature type="domain" description="Cytochrome C biogenesis protein transmembrane" evidence="8">
    <location>
        <begin position="217"/>
        <end position="424"/>
    </location>
</feature>
<dbReference type="GO" id="GO:0017004">
    <property type="term" value="P:cytochrome complex assembly"/>
    <property type="evidence" value="ECO:0007669"/>
    <property type="project" value="UniProtKB-KW"/>
</dbReference>
<dbReference type="InterPro" id="IPR036929">
    <property type="entry name" value="DsbDN_sf"/>
</dbReference>
<feature type="transmembrane region" description="Helical" evidence="6">
    <location>
        <begin position="293"/>
        <end position="314"/>
    </location>
</feature>
<feature type="signal peptide" evidence="7">
    <location>
        <begin position="1"/>
        <end position="22"/>
    </location>
</feature>
<dbReference type="PANTHER" id="PTHR32234">
    <property type="entry name" value="THIOL:DISULFIDE INTERCHANGE PROTEIN DSBD"/>
    <property type="match status" value="1"/>
</dbReference>
<dbReference type="SUPFAM" id="SSF52833">
    <property type="entry name" value="Thioredoxin-like"/>
    <property type="match status" value="1"/>
</dbReference>
<dbReference type="Gene3D" id="3.40.30.10">
    <property type="entry name" value="Glutaredoxin"/>
    <property type="match status" value="1"/>
</dbReference>
<dbReference type="InterPro" id="IPR036249">
    <property type="entry name" value="Thioredoxin-like_sf"/>
</dbReference>
<evidence type="ECO:0000256" key="4">
    <source>
        <dbReference type="ARBA" id="ARBA00022989"/>
    </source>
</evidence>
<dbReference type="AlphaFoldDB" id="A0AAE3MGT2"/>
<comment type="caution">
    <text evidence="10">The sequence shown here is derived from an EMBL/GenBank/DDBJ whole genome shotgun (WGS) entry which is preliminary data.</text>
</comment>
<dbReference type="EMBL" id="JAPDPI010000051">
    <property type="protein sequence ID" value="MCW3807568.1"/>
    <property type="molecule type" value="Genomic_DNA"/>
</dbReference>
<dbReference type="Pfam" id="PF02683">
    <property type="entry name" value="DsbD_TM"/>
    <property type="match status" value="1"/>
</dbReference>
<dbReference type="Pfam" id="PF13899">
    <property type="entry name" value="Thioredoxin_7"/>
    <property type="match status" value="1"/>
</dbReference>
<dbReference type="GO" id="GO:0015035">
    <property type="term" value="F:protein-disulfide reductase activity"/>
    <property type="evidence" value="ECO:0007669"/>
    <property type="project" value="TreeGrafter"/>
</dbReference>
<keyword evidence="3" id="KW-0201">Cytochrome c-type biogenesis</keyword>
<evidence type="ECO:0000256" key="3">
    <source>
        <dbReference type="ARBA" id="ARBA00022748"/>
    </source>
</evidence>
<reference evidence="10" key="1">
    <citation type="submission" date="2022-10" db="EMBL/GenBank/DDBJ databases">
        <authorList>
            <person name="Yu W.X."/>
        </authorList>
    </citation>
    <scope>NUCLEOTIDE SEQUENCE</scope>
    <source>
        <strain evidence="10">D04</strain>
    </source>
</reference>
<evidence type="ECO:0000256" key="1">
    <source>
        <dbReference type="ARBA" id="ARBA00004141"/>
    </source>
</evidence>